<dbReference type="Gene3D" id="1.10.540.10">
    <property type="entry name" value="Acyl-CoA dehydrogenase/oxidase, N-terminal domain"/>
    <property type="match status" value="1"/>
</dbReference>
<dbReference type="InterPro" id="IPR013786">
    <property type="entry name" value="AcylCoA_DH/ox_N"/>
</dbReference>
<feature type="domain" description="Acyl-CoA dehydrogenase C-terminal" evidence="4">
    <location>
        <begin position="253"/>
        <end position="384"/>
    </location>
</feature>
<keyword evidence="6" id="KW-1185">Reference proteome</keyword>
<dbReference type="InterPro" id="IPR050741">
    <property type="entry name" value="Acyl-CoA_dehydrogenase"/>
</dbReference>
<evidence type="ECO:0000256" key="1">
    <source>
        <dbReference type="ARBA" id="ARBA00023002"/>
    </source>
</evidence>
<evidence type="ECO:0000256" key="2">
    <source>
        <dbReference type="ARBA" id="ARBA00049661"/>
    </source>
</evidence>
<dbReference type="InterPro" id="IPR013107">
    <property type="entry name" value="Acyl-CoA_DH_C"/>
</dbReference>
<dbReference type="InterPro" id="IPR036250">
    <property type="entry name" value="AcylCo_DH-like_C"/>
</dbReference>
<dbReference type="EMBL" id="CP089984">
    <property type="protein sequence ID" value="WXB12227.1"/>
    <property type="molecule type" value="Genomic_DNA"/>
</dbReference>
<keyword evidence="1" id="KW-0560">Oxidoreductase</keyword>
<reference evidence="5 6" key="1">
    <citation type="submission" date="2021-12" db="EMBL/GenBank/DDBJ databases">
        <title>Discovery of the Pendulisporaceae a myxobacterial family with distinct sporulation behavior and unique specialized metabolism.</title>
        <authorList>
            <person name="Garcia R."/>
            <person name="Popoff A."/>
            <person name="Bader C.D."/>
            <person name="Loehr J."/>
            <person name="Walesch S."/>
            <person name="Walt C."/>
            <person name="Boldt J."/>
            <person name="Bunk B."/>
            <person name="Haeckl F.J.F.P.J."/>
            <person name="Gunesch A.P."/>
            <person name="Birkelbach J."/>
            <person name="Nuebel U."/>
            <person name="Pietschmann T."/>
            <person name="Bach T."/>
            <person name="Mueller R."/>
        </authorList>
    </citation>
    <scope>NUCLEOTIDE SEQUENCE [LARGE SCALE GENOMIC DNA]</scope>
    <source>
        <strain evidence="5 6">MSr11954</strain>
    </source>
</reference>
<proteinExistence type="inferred from homology"/>
<feature type="domain" description="Acyl-CoA dehydrogenase/oxidase N-terminal" evidence="3">
    <location>
        <begin position="30"/>
        <end position="97"/>
    </location>
</feature>
<protein>
    <submittedName>
        <fullName evidence="5">Acyl-CoA dehydrogenase family protein</fullName>
    </submittedName>
</protein>
<dbReference type="PANTHER" id="PTHR48083:SF19">
    <property type="entry name" value="FLAVIN-DEPENDENT MONOOXYGENASE, OXYGENASE SUBUNIT HSAA"/>
    <property type="match status" value="1"/>
</dbReference>
<dbReference type="PANTHER" id="PTHR48083">
    <property type="entry name" value="MEDIUM-CHAIN SPECIFIC ACYL-COA DEHYDROGENASE, MITOCHONDRIAL-RELATED"/>
    <property type="match status" value="1"/>
</dbReference>
<accession>A0ABZ2LN71</accession>
<dbReference type="Gene3D" id="2.40.110.10">
    <property type="entry name" value="Butyryl-CoA Dehydrogenase, subunit A, domain 2"/>
    <property type="match status" value="1"/>
</dbReference>
<dbReference type="InterPro" id="IPR009100">
    <property type="entry name" value="AcylCoA_DH/oxidase_NM_dom_sf"/>
</dbReference>
<dbReference type="Pfam" id="PF08028">
    <property type="entry name" value="Acyl-CoA_dh_2"/>
    <property type="match status" value="1"/>
</dbReference>
<gene>
    <name evidence="5" type="ORF">LZC94_30780</name>
</gene>
<dbReference type="RefSeq" id="WP_394821841.1">
    <property type="nucleotide sequence ID" value="NZ_CP089984.1"/>
</dbReference>
<organism evidence="5 6">
    <name type="scientific">Pendulispora albinea</name>
    <dbReference type="NCBI Taxonomy" id="2741071"/>
    <lineage>
        <taxon>Bacteria</taxon>
        <taxon>Pseudomonadati</taxon>
        <taxon>Myxococcota</taxon>
        <taxon>Myxococcia</taxon>
        <taxon>Myxococcales</taxon>
        <taxon>Sorangiineae</taxon>
        <taxon>Pendulisporaceae</taxon>
        <taxon>Pendulispora</taxon>
    </lineage>
</organism>
<dbReference type="Gene3D" id="1.20.140.10">
    <property type="entry name" value="Butyryl-CoA Dehydrogenase, subunit A, domain 3"/>
    <property type="match status" value="1"/>
</dbReference>
<evidence type="ECO:0000259" key="3">
    <source>
        <dbReference type="Pfam" id="PF02771"/>
    </source>
</evidence>
<dbReference type="SUPFAM" id="SSF47203">
    <property type="entry name" value="Acyl-CoA dehydrogenase C-terminal domain-like"/>
    <property type="match status" value="1"/>
</dbReference>
<dbReference type="InterPro" id="IPR037069">
    <property type="entry name" value="AcylCoA_DH/ox_N_sf"/>
</dbReference>
<evidence type="ECO:0000313" key="5">
    <source>
        <dbReference type="EMBL" id="WXB12227.1"/>
    </source>
</evidence>
<evidence type="ECO:0000313" key="6">
    <source>
        <dbReference type="Proteomes" id="UP001370348"/>
    </source>
</evidence>
<dbReference type="Pfam" id="PF02771">
    <property type="entry name" value="Acyl-CoA_dh_N"/>
    <property type="match status" value="1"/>
</dbReference>
<dbReference type="PIRSF" id="PIRSF016578">
    <property type="entry name" value="HsaA"/>
    <property type="match status" value="1"/>
</dbReference>
<dbReference type="SUPFAM" id="SSF56645">
    <property type="entry name" value="Acyl-CoA dehydrogenase NM domain-like"/>
    <property type="match status" value="1"/>
</dbReference>
<evidence type="ECO:0000259" key="4">
    <source>
        <dbReference type="Pfam" id="PF08028"/>
    </source>
</evidence>
<name>A0ABZ2LN71_9BACT</name>
<dbReference type="Proteomes" id="UP001370348">
    <property type="component" value="Chromosome"/>
</dbReference>
<sequence>MSDAVQINPPEAGVTDEVMIRRAKEMIPTLRKRADEAERLRTLPPETFREFLDAGFYRILQPKRFGGYELGLPTFCEVMKTISRGCCSSGWVLCLTSAHTFHLAAFPEAGQVEIYGDTGDVRVPLIHTATGTAIPVQGGYRLSGRWNYNSGGEYATWVVLTAMVPGAGEGAPPKDLLMVVIRREDFEIVDNWHVMGMRGTGSKQALVQDVFVPERRAIPHRPWMLEGQAPGYGVHANPFYRTPPMGVFSSELASICVGLAEAAIDGFYERATTKVSPFPPFRKLSEDRWAHRRVGQARARLEVAEAMLQRIIANQLDLAKRVQGGDIDYIGEHRLAFMRIQQTMRQVRDCVECLFDISGTSVAQSGQPLERIYRDLTTIRTNFIMSDEERTAENWGACFFGLPPYSDF</sequence>
<comment type="similarity">
    <text evidence="2">Belongs to the HpaH/HsaA monooxygenase family.</text>
</comment>
<dbReference type="InterPro" id="IPR046373">
    <property type="entry name" value="Acyl-CoA_Oxase/DH_mid-dom_sf"/>
</dbReference>